<evidence type="ECO:0000256" key="5">
    <source>
        <dbReference type="RuleBase" id="RU363107"/>
    </source>
</evidence>
<evidence type="ECO:0000256" key="2">
    <source>
        <dbReference type="ARBA" id="ARBA00022692"/>
    </source>
</evidence>
<keyword evidence="2 5" id="KW-0812">Transmembrane</keyword>
<keyword evidence="4 5" id="KW-0472">Membrane</keyword>
<organism evidence="6 7">
    <name type="scientific">Armadillidium nasatum</name>
    <dbReference type="NCBI Taxonomy" id="96803"/>
    <lineage>
        <taxon>Eukaryota</taxon>
        <taxon>Metazoa</taxon>
        <taxon>Ecdysozoa</taxon>
        <taxon>Arthropoda</taxon>
        <taxon>Crustacea</taxon>
        <taxon>Multicrustacea</taxon>
        <taxon>Malacostraca</taxon>
        <taxon>Eumalacostraca</taxon>
        <taxon>Peracarida</taxon>
        <taxon>Isopoda</taxon>
        <taxon>Oniscidea</taxon>
        <taxon>Crinocheta</taxon>
        <taxon>Armadillidiidae</taxon>
        <taxon>Armadillidium</taxon>
    </lineage>
</organism>
<dbReference type="GO" id="GO:0016020">
    <property type="term" value="C:membrane"/>
    <property type="evidence" value="ECO:0007669"/>
    <property type="project" value="UniProtKB-SubCell"/>
</dbReference>
<sequence length="117" mass="13348">MFFGMVAIGLGFGIFFYLTNNKQVANDFKKSHPVVSVIFVLSSSYFVVYLLGSVVVFIFGILLPIFGAVFHVILIHASMRLRNMKNKIMNKVEWIGLRRSPMGIFLDFLGMEQEFVM</sequence>
<protein>
    <recommendedName>
        <fullName evidence="5">PRA1 family protein</fullName>
    </recommendedName>
</protein>
<evidence type="ECO:0000313" key="6">
    <source>
        <dbReference type="EMBL" id="KAB7499471.1"/>
    </source>
</evidence>
<reference evidence="6 7" key="1">
    <citation type="journal article" date="2019" name="PLoS Biol.">
        <title>Sex chromosomes control vertical transmission of feminizing Wolbachia symbionts in an isopod.</title>
        <authorList>
            <person name="Becking T."/>
            <person name="Chebbi M.A."/>
            <person name="Giraud I."/>
            <person name="Moumen B."/>
            <person name="Laverre T."/>
            <person name="Caubet Y."/>
            <person name="Peccoud J."/>
            <person name="Gilbert C."/>
            <person name="Cordaux R."/>
        </authorList>
    </citation>
    <scope>NUCLEOTIDE SEQUENCE [LARGE SCALE GENOMIC DNA]</scope>
    <source>
        <strain evidence="6">ANa2</strain>
        <tissue evidence="6">Whole body excluding digestive tract and cuticle</tissue>
    </source>
</reference>
<dbReference type="AlphaFoldDB" id="A0A5N5SZ27"/>
<dbReference type="Proteomes" id="UP000326759">
    <property type="component" value="Unassembled WGS sequence"/>
</dbReference>
<dbReference type="OrthoDB" id="18213at2759"/>
<comment type="subcellular location">
    <subcellularLocation>
        <location evidence="1 5">Membrane</location>
        <topology evidence="1 5">Multi-pass membrane protein</topology>
    </subcellularLocation>
</comment>
<dbReference type="InterPro" id="IPR004895">
    <property type="entry name" value="Prenylated_rab_accept_PRA1"/>
</dbReference>
<evidence type="ECO:0000256" key="4">
    <source>
        <dbReference type="ARBA" id="ARBA00023136"/>
    </source>
</evidence>
<evidence type="ECO:0000256" key="3">
    <source>
        <dbReference type="ARBA" id="ARBA00022989"/>
    </source>
</evidence>
<comment type="caution">
    <text evidence="6">The sequence shown here is derived from an EMBL/GenBank/DDBJ whole genome shotgun (WGS) entry which is preliminary data.</text>
</comment>
<comment type="caution">
    <text evidence="5">Lacks conserved residue(s) required for the propagation of feature annotation.</text>
</comment>
<dbReference type="Pfam" id="PF03208">
    <property type="entry name" value="PRA1"/>
    <property type="match status" value="1"/>
</dbReference>
<accession>A0A5N5SZ27</accession>
<feature type="transmembrane region" description="Helical" evidence="5">
    <location>
        <begin position="45"/>
        <end position="75"/>
    </location>
</feature>
<keyword evidence="7" id="KW-1185">Reference proteome</keyword>
<proteinExistence type="inferred from homology"/>
<gene>
    <name evidence="6" type="ORF">Anas_13277</name>
</gene>
<name>A0A5N5SZ27_9CRUS</name>
<dbReference type="EMBL" id="SEYY01018269">
    <property type="protein sequence ID" value="KAB7499471.1"/>
    <property type="molecule type" value="Genomic_DNA"/>
</dbReference>
<keyword evidence="3 5" id="KW-1133">Transmembrane helix</keyword>
<comment type="similarity">
    <text evidence="5">Belongs to the PRA1 family.</text>
</comment>
<evidence type="ECO:0000313" key="7">
    <source>
        <dbReference type="Proteomes" id="UP000326759"/>
    </source>
</evidence>
<evidence type="ECO:0000256" key="1">
    <source>
        <dbReference type="ARBA" id="ARBA00004141"/>
    </source>
</evidence>